<keyword evidence="2 4" id="KW-0808">Transferase</keyword>
<dbReference type="HOGENOM" id="CLU_025996_1_1_11"/>
<sequence>MRVENYMADKTISFVVPSYNVEDYLARCVNSLLDTSDTSDVEIIIVDDGSRDGTAILADTFAERYPDVVRVIHQTNAGHGGACNAGIAAATGQYIKIVDADDWIDSAAYVTYITFLRSQAMASQPVDLVVSNYSYENIAKRHTRTIRYKNIFEANTRLTWDDMNPCRIQQYLLMHTLTFRTEVVRASGMVLPEHTFYVDFIYAFQPLPWVKTLTYLNIDLYRYFIGREGQSVQKDIMIQRVDQLIKVNKIMVEAMPARGEVSDGLYRYMLHYLSSQFMVTSVFLTLAKDPKRWEQKDQIWANLREHSEELYNDLRAQEISARFMTIPGAWGRELVRAGYAITNFAVGFNS</sequence>
<gene>
    <name evidence="4" type="ORF">HMPREF9244_00184</name>
</gene>
<dbReference type="PANTHER" id="PTHR22916">
    <property type="entry name" value="GLYCOSYLTRANSFERASE"/>
    <property type="match status" value="1"/>
</dbReference>
<dbReference type="Gene3D" id="3.90.550.10">
    <property type="entry name" value="Spore Coat Polysaccharide Biosynthesis Protein SpsA, Chain A"/>
    <property type="match status" value="1"/>
</dbReference>
<dbReference type="STRING" id="419015.HMPREF3214_00176"/>
<dbReference type="CDD" id="cd00761">
    <property type="entry name" value="Glyco_tranf_GTA_type"/>
    <property type="match status" value="1"/>
</dbReference>
<accession>U1SM30</accession>
<proteinExistence type="predicted"/>
<dbReference type="Pfam" id="PF00535">
    <property type="entry name" value="Glycos_transf_2"/>
    <property type="match status" value="1"/>
</dbReference>
<dbReference type="InterPro" id="IPR029044">
    <property type="entry name" value="Nucleotide-diphossugar_trans"/>
</dbReference>
<dbReference type="GO" id="GO:0016757">
    <property type="term" value="F:glycosyltransferase activity"/>
    <property type="evidence" value="ECO:0007669"/>
    <property type="project" value="UniProtKB-KW"/>
</dbReference>
<name>U1SM30_9BIFI</name>
<reference evidence="4 5" key="1">
    <citation type="submission" date="2013-08" db="EMBL/GenBank/DDBJ databases">
        <authorList>
            <person name="Weinstock G."/>
            <person name="Sodergren E."/>
            <person name="Wylie T."/>
            <person name="Fulton L."/>
            <person name="Fulton R."/>
            <person name="Fronick C."/>
            <person name="O'Laughlin M."/>
            <person name="Godfrey J."/>
            <person name="Miner T."/>
            <person name="Herter B."/>
            <person name="Appelbaum E."/>
            <person name="Cordes M."/>
            <person name="Lek S."/>
            <person name="Wollam A."/>
            <person name="Pepin K.H."/>
            <person name="Palsikar V.B."/>
            <person name="Mitreva M."/>
            <person name="Wilson R.K."/>
        </authorList>
    </citation>
    <scope>NUCLEOTIDE SEQUENCE [LARGE SCALE GENOMIC DNA]</scope>
    <source>
        <strain evidence="4 5">F0580</strain>
    </source>
</reference>
<dbReference type="PATRIC" id="fig|1321816.3.peg.151"/>
<dbReference type="PANTHER" id="PTHR22916:SF51">
    <property type="entry name" value="GLYCOSYLTRANSFERASE EPSH-RELATED"/>
    <property type="match status" value="1"/>
</dbReference>
<protein>
    <submittedName>
        <fullName evidence="4">Glycosyltransferase, group 2 family protein</fullName>
    </submittedName>
</protein>
<evidence type="ECO:0000256" key="1">
    <source>
        <dbReference type="ARBA" id="ARBA00022676"/>
    </source>
</evidence>
<organism evidence="4 5">
    <name type="scientific">Alloscardovia omnicolens F0580</name>
    <dbReference type="NCBI Taxonomy" id="1321816"/>
    <lineage>
        <taxon>Bacteria</taxon>
        <taxon>Bacillati</taxon>
        <taxon>Actinomycetota</taxon>
        <taxon>Actinomycetes</taxon>
        <taxon>Bifidobacteriales</taxon>
        <taxon>Bifidobacteriaceae</taxon>
        <taxon>Alloscardovia</taxon>
    </lineage>
</organism>
<keyword evidence="1" id="KW-0328">Glycosyltransferase</keyword>
<dbReference type="SUPFAM" id="SSF53448">
    <property type="entry name" value="Nucleotide-diphospho-sugar transferases"/>
    <property type="match status" value="1"/>
</dbReference>
<dbReference type="AlphaFoldDB" id="U1SM30"/>
<dbReference type="EMBL" id="AWSI01000009">
    <property type="protein sequence ID" value="ERH31747.1"/>
    <property type="molecule type" value="Genomic_DNA"/>
</dbReference>
<evidence type="ECO:0000313" key="5">
    <source>
        <dbReference type="Proteomes" id="UP000016519"/>
    </source>
</evidence>
<evidence type="ECO:0000313" key="4">
    <source>
        <dbReference type="EMBL" id="ERH31747.1"/>
    </source>
</evidence>
<keyword evidence="5" id="KW-1185">Reference proteome</keyword>
<evidence type="ECO:0000256" key="2">
    <source>
        <dbReference type="ARBA" id="ARBA00022679"/>
    </source>
</evidence>
<feature type="domain" description="Glycosyltransferase 2-like" evidence="3">
    <location>
        <begin position="13"/>
        <end position="107"/>
    </location>
</feature>
<evidence type="ECO:0000259" key="3">
    <source>
        <dbReference type="Pfam" id="PF00535"/>
    </source>
</evidence>
<dbReference type="Proteomes" id="UP000016519">
    <property type="component" value="Unassembled WGS sequence"/>
</dbReference>
<dbReference type="InterPro" id="IPR001173">
    <property type="entry name" value="Glyco_trans_2-like"/>
</dbReference>
<comment type="caution">
    <text evidence="4">The sequence shown here is derived from an EMBL/GenBank/DDBJ whole genome shotgun (WGS) entry which is preliminary data.</text>
</comment>